<dbReference type="KEGG" id="gbn:GEOBRER4_24980"/>
<dbReference type="InterPro" id="IPR004383">
    <property type="entry name" value="rRNA_lsu_MTrfase_RlmN/Cfr"/>
</dbReference>
<reference evidence="16 17" key="1">
    <citation type="submission" date="2020-06" db="EMBL/GenBank/DDBJ databases">
        <title>Interaction of electrochemicaly active bacteria, Geobacter bremensis R4 on different carbon anode.</title>
        <authorList>
            <person name="Meng L."/>
            <person name="Yoshida N."/>
        </authorList>
    </citation>
    <scope>NUCLEOTIDE SEQUENCE [LARGE SCALE GENOMIC DNA]</scope>
    <source>
        <strain evidence="16 17">R4</strain>
    </source>
</reference>
<comment type="catalytic activity">
    <reaction evidence="14">
        <text>adenosine(37) in tRNA + 2 reduced [2Fe-2S]-[ferredoxin] + 2 S-adenosyl-L-methionine = 2-methyladenosine(37) in tRNA + 5'-deoxyadenosine + L-methionine + 2 oxidized [2Fe-2S]-[ferredoxin] + S-adenosyl-L-homocysteine</text>
        <dbReference type="Rhea" id="RHEA:43332"/>
        <dbReference type="Rhea" id="RHEA-COMP:10000"/>
        <dbReference type="Rhea" id="RHEA-COMP:10001"/>
        <dbReference type="Rhea" id="RHEA-COMP:10162"/>
        <dbReference type="Rhea" id="RHEA-COMP:10485"/>
        <dbReference type="ChEBI" id="CHEBI:17319"/>
        <dbReference type="ChEBI" id="CHEBI:33737"/>
        <dbReference type="ChEBI" id="CHEBI:33738"/>
        <dbReference type="ChEBI" id="CHEBI:57844"/>
        <dbReference type="ChEBI" id="CHEBI:57856"/>
        <dbReference type="ChEBI" id="CHEBI:59789"/>
        <dbReference type="ChEBI" id="CHEBI:74411"/>
        <dbReference type="ChEBI" id="CHEBI:74497"/>
        <dbReference type="EC" id="2.1.1.192"/>
    </reaction>
</comment>
<feature type="binding site" evidence="14">
    <location>
        <begin position="211"/>
        <end position="213"/>
    </location>
    <ligand>
        <name>S-adenosyl-L-methionine</name>
        <dbReference type="ChEBI" id="CHEBI:59789"/>
    </ligand>
</feature>
<feature type="binding site" evidence="14">
    <location>
        <position position="287"/>
    </location>
    <ligand>
        <name>S-adenosyl-L-methionine</name>
        <dbReference type="ChEBI" id="CHEBI:59789"/>
    </ligand>
</feature>
<dbReference type="HAMAP" id="MF_01849">
    <property type="entry name" value="RNA_methyltr_RlmN"/>
    <property type="match status" value="1"/>
</dbReference>
<comment type="cofactor">
    <cofactor evidence="14">
        <name>[4Fe-4S] cluster</name>
        <dbReference type="ChEBI" id="CHEBI:49883"/>
    </cofactor>
    <text evidence="14">Binds 1 [4Fe-4S] cluster. The cluster is coordinated with 3 cysteines and an exchangeable S-adenosyl-L-methionine.</text>
</comment>
<dbReference type="EC" id="2.1.1.192" evidence="14"/>
<dbReference type="NCBIfam" id="TIGR00048">
    <property type="entry name" value="rRNA_mod_RlmN"/>
    <property type="match status" value="1"/>
</dbReference>
<dbReference type="GO" id="GO:0005737">
    <property type="term" value="C:cytoplasm"/>
    <property type="evidence" value="ECO:0007669"/>
    <property type="project" value="UniProtKB-SubCell"/>
</dbReference>
<dbReference type="Gene3D" id="3.20.20.70">
    <property type="entry name" value="Aldolase class I"/>
    <property type="match status" value="1"/>
</dbReference>
<accession>A0A6S6M262</accession>
<evidence type="ECO:0000313" key="16">
    <source>
        <dbReference type="EMBL" id="BCG47748.1"/>
    </source>
</evidence>
<evidence type="ECO:0000256" key="4">
    <source>
        <dbReference type="ARBA" id="ARBA00022490"/>
    </source>
</evidence>
<dbReference type="PANTHER" id="PTHR30544">
    <property type="entry name" value="23S RRNA METHYLTRANSFERASE"/>
    <property type="match status" value="1"/>
</dbReference>
<dbReference type="PROSITE" id="PS51918">
    <property type="entry name" value="RADICAL_SAM"/>
    <property type="match status" value="1"/>
</dbReference>
<dbReference type="GO" id="GO:0070475">
    <property type="term" value="P:rRNA base methylation"/>
    <property type="evidence" value="ECO:0007669"/>
    <property type="project" value="UniProtKB-UniRule"/>
</dbReference>
<dbReference type="GO" id="GO:0051539">
    <property type="term" value="F:4 iron, 4 sulfur cluster binding"/>
    <property type="evidence" value="ECO:0007669"/>
    <property type="project" value="UniProtKB-UniRule"/>
</dbReference>
<keyword evidence="5 14" id="KW-0698">rRNA processing</keyword>
<dbReference type="GO" id="GO:0000049">
    <property type="term" value="F:tRNA binding"/>
    <property type="evidence" value="ECO:0007669"/>
    <property type="project" value="UniProtKB-UniRule"/>
</dbReference>
<keyword evidence="3 14" id="KW-0004">4Fe-4S</keyword>
<evidence type="ECO:0000256" key="7">
    <source>
        <dbReference type="ARBA" id="ARBA00022679"/>
    </source>
</evidence>
<feature type="binding site" evidence="14">
    <location>
        <begin position="157"/>
        <end position="158"/>
    </location>
    <ligand>
        <name>S-adenosyl-L-methionine</name>
        <dbReference type="ChEBI" id="CHEBI:59789"/>
    </ligand>
</feature>
<dbReference type="SFLD" id="SFLDG01062">
    <property type="entry name" value="methyltransferase_(Class_A)"/>
    <property type="match status" value="1"/>
</dbReference>
<evidence type="ECO:0000256" key="5">
    <source>
        <dbReference type="ARBA" id="ARBA00022552"/>
    </source>
</evidence>
<feature type="domain" description="Radical SAM core" evidence="15">
    <location>
        <begin position="98"/>
        <end position="327"/>
    </location>
</feature>
<evidence type="ECO:0000256" key="2">
    <source>
        <dbReference type="ARBA" id="ARBA00007544"/>
    </source>
</evidence>
<dbReference type="InterPro" id="IPR013785">
    <property type="entry name" value="Aldolase_TIM"/>
</dbReference>
<dbReference type="GO" id="GO:0019843">
    <property type="term" value="F:rRNA binding"/>
    <property type="evidence" value="ECO:0007669"/>
    <property type="project" value="UniProtKB-UniRule"/>
</dbReference>
<dbReference type="FunFam" id="3.20.20.70:FF:000014">
    <property type="entry name" value="Probable dual-specificity RNA methyltransferase RlmN"/>
    <property type="match status" value="1"/>
</dbReference>
<dbReference type="AlphaFoldDB" id="A0A6S6M262"/>
<evidence type="ECO:0000256" key="11">
    <source>
        <dbReference type="ARBA" id="ARBA00023004"/>
    </source>
</evidence>
<comment type="catalytic activity">
    <reaction evidence="14">
        <text>adenosine(2503) in 23S rRNA + 2 reduced [2Fe-2S]-[ferredoxin] + 2 S-adenosyl-L-methionine = 2-methyladenosine(2503) in 23S rRNA + 5'-deoxyadenosine + L-methionine + 2 oxidized [2Fe-2S]-[ferredoxin] + S-adenosyl-L-homocysteine</text>
        <dbReference type="Rhea" id="RHEA:42916"/>
        <dbReference type="Rhea" id="RHEA-COMP:10000"/>
        <dbReference type="Rhea" id="RHEA-COMP:10001"/>
        <dbReference type="Rhea" id="RHEA-COMP:10152"/>
        <dbReference type="Rhea" id="RHEA-COMP:10282"/>
        <dbReference type="ChEBI" id="CHEBI:17319"/>
        <dbReference type="ChEBI" id="CHEBI:33737"/>
        <dbReference type="ChEBI" id="CHEBI:33738"/>
        <dbReference type="ChEBI" id="CHEBI:57844"/>
        <dbReference type="ChEBI" id="CHEBI:57856"/>
        <dbReference type="ChEBI" id="CHEBI:59789"/>
        <dbReference type="ChEBI" id="CHEBI:74411"/>
        <dbReference type="ChEBI" id="CHEBI:74497"/>
        <dbReference type="EC" id="2.1.1.192"/>
    </reaction>
</comment>
<sequence>MLKTDIKNLTLQGLESYISGLGKERFRAKQIFKWLYQMDAGSFEEMTNVSKEFRVMLGEIAQISNLTPEVVEASEDGTRKYLFRLSDGSAVESVLIPDEGRNTLCISSQVGCAMGCAFCLTGSFGLSRNLTTAEIVNQVCAVKRDQPVSNIVFMGMGEPLANLKAVIPAVQILTDPDGFQFSTRKVTVSTSGLVPEMAELGRGCTVNLAVSLNATTDEVRNRIMPVNRRYPLAELLAACKAFPLPSRRWITMEYVMIRDLNDSLDDAKRLVRLISNIPSKVNLIPFNEHEGCDFKCPTQESIDRFHKYLLDKNVTVITRSSRGSDISAACGQLKGRLDQAGAAPKECGCEG</sequence>
<keyword evidence="8 14" id="KW-0949">S-adenosyl-L-methionine</keyword>
<keyword evidence="17" id="KW-1185">Reference proteome</keyword>
<dbReference type="SUPFAM" id="SSF102114">
    <property type="entry name" value="Radical SAM enzymes"/>
    <property type="match status" value="1"/>
</dbReference>
<comment type="caution">
    <text evidence="14">Lacks conserved residue(s) required for the propagation of feature annotation.</text>
</comment>
<dbReference type="Proteomes" id="UP000515472">
    <property type="component" value="Chromosome"/>
</dbReference>
<evidence type="ECO:0000256" key="9">
    <source>
        <dbReference type="ARBA" id="ARBA00022694"/>
    </source>
</evidence>
<evidence type="ECO:0000256" key="6">
    <source>
        <dbReference type="ARBA" id="ARBA00022603"/>
    </source>
</evidence>
<feature type="active site" description="S-methylcysteine intermediate" evidence="14">
    <location>
        <position position="330"/>
    </location>
</feature>
<gene>
    <name evidence="14" type="primary">rlmN</name>
    <name evidence="16" type="ORF">GEOBRER4_n2595</name>
</gene>
<name>A0A6S6M262_9BACT</name>
<evidence type="ECO:0000256" key="8">
    <source>
        <dbReference type="ARBA" id="ARBA00022691"/>
    </source>
</evidence>
<feature type="binding site" evidence="14">
    <location>
        <position position="119"/>
    </location>
    <ligand>
        <name>[4Fe-4S] cluster</name>
        <dbReference type="ChEBI" id="CHEBI:49883"/>
        <note>4Fe-4S-S-AdoMet</note>
    </ligand>
</feature>
<comment type="miscellaneous">
    <text evidence="14">Reaction proceeds by a ping-pong mechanism involving intermediate methylation of a conserved cysteine residue.</text>
</comment>
<evidence type="ECO:0000256" key="13">
    <source>
        <dbReference type="ARBA" id="ARBA00023157"/>
    </source>
</evidence>
<evidence type="ECO:0000256" key="14">
    <source>
        <dbReference type="HAMAP-Rule" id="MF_01849"/>
    </source>
</evidence>
<dbReference type="InterPro" id="IPR027492">
    <property type="entry name" value="RNA_MTrfase_RlmN"/>
</dbReference>
<feature type="active site" description="Proton acceptor" evidence="14">
    <location>
        <position position="92"/>
    </location>
</feature>
<keyword evidence="13 14" id="KW-1015">Disulfide bond</keyword>
<keyword evidence="6 14" id="KW-0489">Methyltransferase</keyword>
<dbReference type="CDD" id="cd01335">
    <property type="entry name" value="Radical_SAM"/>
    <property type="match status" value="1"/>
</dbReference>
<dbReference type="PIRSF" id="PIRSF006004">
    <property type="entry name" value="CHP00048"/>
    <property type="match status" value="1"/>
</dbReference>
<dbReference type="GO" id="GO:0002935">
    <property type="term" value="F:tRNA (adenine(37)-C2)-methyltransferase activity"/>
    <property type="evidence" value="ECO:0007669"/>
    <property type="project" value="UniProtKB-UniRule"/>
</dbReference>
<dbReference type="GO" id="GO:0046872">
    <property type="term" value="F:metal ion binding"/>
    <property type="evidence" value="ECO:0007669"/>
    <property type="project" value="UniProtKB-KW"/>
</dbReference>
<dbReference type="GO" id="GO:0030488">
    <property type="term" value="P:tRNA methylation"/>
    <property type="evidence" value="ECO:0007669"/>
    <property type="project" value="UniProtKB-UniRule"/>
</dbReference>
<evidence type="ECO:0000256" key="1">
    <source>
        <dbReference type="ARBA" id="ARBA00004496"/>
    </source>
</evidence>
<dbReference type="InterPro" id="IPR058240">
    <property type="entry name" value="rSAM_sf"/>
</dbReference>
<comment type="similarity">
    <text evidence="2 14">Belongs to the radical SAM superfamily. RlmN family.</text>
</comment>
<feature type="binding site" evidence="14">
    <location>
        <position position="189"/>
    </location>
    <ligand>
        <name>S-adenosyl-L-methionine</name>
        <dbReference type="ChEBI" id="CHEBI:59789"/>
    </ligand>
</feature>
<keyword evidence="7 14" id="KW-0808">Transferase</keyword>
<dbReference type="Pfam" id="PF21016">
    <property type="entry name" value="RlmN_N"/>
    <property type="match status" value="1"/>
</dbReference>
<dbReference type="InterPro" id="IPR048641">
    <property type="entry name" value="RlmN_N"/>
</dbReference>
<dbReference type="GO" id="GO:0070040">
    <property type="term" value="F:rRNA (adenine(2503)-C2-)-methyltransferase activity"/>
    <property type="evidence" value="ECO:0007669"/>
    <property type="project" value="UniProtKB-UniRule"/>
</dbReference>
<dbReference type="InterPro" id="IPR040072">
    <property type="entry name" value="Methyltransferase_A"/>
</dbReference>
<evidence type="ECO:0000256" key="12">
    <source>
        <dbReference type="ARBA" id="ARBA00023014"/>
    </source>
</evidence>
<comment type="subcellular location">
    <subcellularLocation>
        <location evidence="1 14">Cytoplasm</location>
    </subcellularLocation>
</comment>
<keyword evidence="4 14" id="KW-0963">Cytoplasm</keyword>
<organism evidence="16 17">
    <name type="scientific">Citrifermentans bremense</name>
    <dbReference type="NCBI Taxonomy" id="60035"/>
    <lineage>
        <taxon>Bacteria</taxon>
        <taxon>Pseudomonadati</taxon>
        <taxon>Thermodesulfobacteriota</taxon>
        <taxon>Desulfuromonadia</taxon>
        <taxon>Geobacterales</taxon>
        <taxon>Geobacteraceae</taxon>
        <taxon>Citrifermentans</taxon>
    </lineage>
</organism>
<dbReference type="Pfam" id="PF04055">
    <property type="entry name" value="Radical_SAM"/>
    <property type="match status" value="1"/>
</dbReference>
<keyword evidence="10 14" id="KW-0479">Metal-binding</keyword>
<dbReference type="SFLD" id="SFLDF00275">
    <property type="entry name" value="adenosine_C2_methyltransferase"/>
    <property type="match status" value="1"/>
</dbReference>
<keyword evidence="12 14" id="KW-0411">Iron-sulfur</keyword>
<dbReference type="Gene3D" id="1.10.150.530">
    <property type="match status" value="1"/>
</dbReference>
<comment type="function">
    <text evidence="14">Specifically methylates position 2 of adenine 2503 in 23S rRNA and position 2 of adenine 37 in tRNAs.</text>
</comment>
<feature type="binding site" evidence="14">
    <location>
        <position position="116"/>
    </location>
    <ligand>
        <name>[4Fe-4S] cluster</name>
        <dbReference type="ChEBI" id="CHEBI:49883"/>
        <note>4Fe-4S-S-AdoMet</note>
    </ligand>
</feature>
<dbReference type="PANTHER" id="PTHR30544:SF5">
    <property type="entry name" value="RADICAL SAM CORE DOMAIN-CONTAINING PROTEIN"/>
    <property type="match status" value="1"/>
</dbReference>
<feature type="binding site" evidence="14">
    <location>
        <position position="112"/>
    </location>
    <ligand>
        <name>[4Fe-4S] cluster</name>
        <dbReference type="ChEBI" id="CHEBI:49883"/>
        <note>4Fe-4S-S-AdoMet</note>
    </ligand>
</feature>
<proteinExistence type="inferred from homology"/>
<keyword evidence="11 14" id="KW-0408">Iron</keyword>
<dbReference type="RefSeq" id="WP_185242599.1">
    <property type="nucleotide sequence ID" value="NZ_AP023213.1"/>
</dbReference>
<evidence type="ECO:0000256" key="3">
    <source>
        <dbReference type="ARBA" id="ARBA00022485"/>
    </source>
</evidence>
<evidence type="ECO:0000256" key="10">
    <source>
        <dbReference type="ARBA" id="ARBA00022723"/>
    </source>
</evidence>
<keyword evidence="9 14" id="KW-0819">tRNA processing</keyword>
<evidence type="ECO:0000313" key="17">
    <source>
        <dbReference type="Proteomes" id="UP000515472"/>
    </source>
</evidence>
<dbReference type="InterPro" id="IPR007197">
    <property type="entry name" value="rSAM"/>
</dbReference>
<dbReference type="EMBL" id="AP023213">
    <property type="protein sequence ID" value="BCG47748.1"/>
    <property type="molecule type" value="Genomic_DNA"/>
</dbReference>
<evidence type="ECO:0000259" key="15">
    <source>
        <dbReference type="PROSITE" id="PS51918"/>
    </source>
</evidence>
<protein>
    <recommendedName>
        <fullName evidence="14">Probable dual-specificity RNA methyltransferase RlmN</fullName>
        <ecNumber evidence="14">2.1.1.192</ecNumber>
    </recommendedName>
    <alternativeName>
        <fullName evidence="14">23S rRNA (adenine(2503)-C(2))-methyltransferase</fullName>
    </alternativeName>
    <alternativeName>
        <fullName evidence="14">23S rRNA m2A2503 methyltransferase</fullName>
    </alternativeName>
    <alternativeName>
        <fullName evidence="14">Ribosomal RNA large subunit methyltransferase N</fullName>
    </alternativeName>
    <alternativeName>
        <fullName evidence="14">tRNA (adenine(37)-C(2))-methyltransferase</fullName>
    </alternativeName>
    <alternativeName>
        <fullName evidence="14">tRNA m2A37 methyltransferase</fullName>
    </alternativeName>
</protein>
<dbReference type="SFLD" id="SFLDS00029">
    <property type="entry name" value="Radical_SAM"/>
    <property type="match status" value="1"/>
</dbReference>